<feature type="compositionally biased region" description="Low complexity" evidence="1">
    <location>
        <begin position="17"/>
        <end position="26"/>
    </location>
</feature>
<feature type="compositionally biased region" description="Basic and acidic residues" evidence="1">
    <location>
        <begin position="56"/>
        <end position="90"/>
    </location>
</feature>
<sequence>MSERKRQSLFGAEEPEAAAADPLGDLSDFRPGRRHADDPRLTREVVRPLAEQSGFRSRDPRDGYEQRATDPRLADPRLADPRNAADDYAPRPRGRPPGPPTVAVSLRVNARTAALLDQIAAEREWTKTRTFERAVAALELLLKEGKVDPKSLA</sequence>
<evidence type="ECO:0000313" key="2">
    <source>
        <dbReference type="EMBL" id="HAE47171.1"/>
    </source>
</evidence>
<feature type="compositionally biased region" description="Basic and acidic residues" evidence="1">
    <location>
        <begin position="27"/>
        <end position="46"/>
    </location>
</feature>
<dbReference type="AlphaFoldDB" id="A0A3B9IH24"/>
<proteinExistence type="predicted"/>
<evidence type="ECO:0000313" key="3">
    <source>
        <dbReference type="Proteomes" id="UP000257706"/>
    </source>
</evidence>
<dbReference type="Proteomes" id="UP000257706">
    <property type="component" value="Unassembled WGS sequence"/>
</dbReference>
<gene>
    <name evidence="2" type="ORF">DCK97_07095</name>
</gene>
<protein>
    <submittedName>
        <fullName evidence="2">Uncharacterized protein</fullName>
    </submittedName>
</protein>
<reference evidence="2 3" key="1">
    <citation type="journal article" date="2018" name="Nat. Biotechnol.">
        <title>A standardized bacterial taxonomy based on genome phylogeny substantially revises the tree of life.</title>
        <authorList>
            <person name="Parks D.H."/>
            <person name="Chuvochina M."/>
            <person name="Waite D.W."/>
            <person name="Rinke C."/>
            <person name="Skarshewski A."/>
            <person name="Chaumeil P.A."/>
            <person name="Hugenholtz P."/>
        </authorList>
    </citation>
    <scope>NUCLEOTIDE SEQUENCE [LARGE SCALE GENOMIC DNA]</scope>
    <source>
        <strain evidence="2">UBA8739</strain>
    </source>
</reference>
<name>A0A3B9IH24_9PROT</name>
<organism evidence="2 3">
    <name type="scientific">Tistrella mobilis</name>
    <dbReference type="NCBI Taxonomy" id="171437"/>
    <lineage>
        <taxon>Bacteria</taxon>
        <taxon>Pseudomonadati</taxon>
        <taxon>Pseudomonadota</taxon>
        <taxon>Alphaproteobacteria</taxon>
        <taxon>Geminicoccales</taxon>
        <taxon>Geminicoccaceae</taxon>
        <taxon>Tistrella</taxon>
    </lineage>
</organism>
<feature type="region of interest" description="Disordered" evidence="1">
    <location>
        <begin position="1"/>
        <end position="103"/>
    </location>
</feature>
<dbReference type="EMBL" id="DMAI01000114">
    <property type="protein sequence ID" value="HAE47171.1"/>
    <property type="molecule type" value="Genomic_DNA"/>
</dbReference>
<comment type="caution">
    <text evidence="2">The sequence shown here is derived from an EMBL/GenBank/DDBJ whole genome shotgun (WGS) entry which is preliminary data.</text>
</comment>
<accession>A0A3B9IH24</accession>
<evidence type="ECO:0000256" key="1">
    <source>
        <dbReference type="SAM" id="MobiDB-lite"/>
    </source>
</evidence>